<comment type="catalytic activity">
    <reaction evidence="4 5">
        <text>RNA(n) + a ribonucleoside 5'-triphosphate = RNA(n+1) + diphosphate</text>
        <dbReference type="Rhea" id="RHEA:21248"/>
        <dbReference type="Rhea" id="RHEA-COMP:14527"/>
        <dbReference type="Rhea" id="RHEA-COMP:17342"/>
        <dbReference type="ChEBI" id="CHEBI:33019"/>
        <dbReference type="ChEBI" id="CHEBI:61557"/>
        <dbReference type="ChEBI" id="CHEBI:140395"/>
        <dbReference type="EC" id="2.7.7.48"/>
    </reaction>
</comment>
<keyword evidence="5 6" id="KW-0696">RNA-directed RNA polymerase</keyword>
<organism evidence="6">
    <name type="scientific">Nuyav virus</name>
    <dbReference type="NCBI Taxonomy" id="2800934"/>
    <lineage>
        <taxon>Viruses</taxon>
        <taxon>Riboviria</taxon>
    </lineage>
</organism>
<dbReference type="EMBL" id="MW434954">
    <property type="protein sequence ID" value="QRW41699.1"/>
    <property type="molecule type" value="Genomic_RNA"/>
</dbReference>
<keyword evidence="1 5" id="KW-0808">Transferase</keyword>
<dbReference type="GO" id="GO:0003723">
    <property type="term" value="F:RNA binding"/>
    <property type="evidence" value="ECO:0007669"/>
    <property type="project" value="InterPro"/>
</dbReference>
<proteinExistence type="predicted"/>
<evidence type="ECO:0000256" key="5">
    <source>
        <dbReference type="RuleBase" id="RU364050"/>
    </source>
</evidence>
<sequence>MNSDLIAVDWIQKMMELAHGGSQHGVDQEKWLDVFADSLGDISGAAPTSKPVFQTLKEFIASGKWITAGSSSIGVVEWDHDQKQGTFKARKNMVPLLFTADELYELVMNWDGVTVSRAFIKNEIAKRRLAVASNFEAYIMDSYLMYLFGDGWKNWKYITLDETPQQTQNRTAKAARLLSQGAWALPFDYDKFDHQATTPELMIIVNKMLDAIKVPCWYGETWTQIKRLIKSGYQHGIMRIKTPEGDTVETRVTGGLPSGVRLTSLIGNVWNAVVTNVVVKIAVHLTKVHPDAVAVRGDDTYIISKSPAYLALIRRLYQAVNAEGQDKKFAIVPRVCEFLRNEISATGQRGWSNRSITSVTQRRPWTSAPWGVDQQVTITRCVIDSLYRRVKKDLTFLHRANMTKWSRFYRQSSNWLCLPKRLGGIGIYEDRGWRPSGKLPLTAEDRAHYPNVIPTSPPWVDMTREQKTEFSRLEMTIRLSTDDIPKVSLKRKDELIQAVRATKITWHKELPIRPKHIETRCPLPTMPSLWPGKHRAPRETYTCPDGSEVSFEEALATASNVARAQQVTVRELLAPRFPITWELIRGWERRGWHRTDAINIVLGKTPTELPFPLHPELVAFVQEQIALRLGKWYGREEIASALYACTRGIVDNIIRKGGLDIYAY</sequence>
<reference evidence="6" key="1">
    <citation type="journal article" date="2020" name="bioRxiv">
        <title>Single mosquito metatranscriptomics identifies vectors, emerging pathogens and reservoirs in one assay.</title>
        <authorList>
            <person name="Batson J."/>
            <person name="Dudas G."/>
            <person name="Haas-Stapleton E."/>
            <person name="Kistler A.L."/>
            <person name="Li L.M."/>
            <person name="Logan P."/>
            <person name="Ratnasiri K."/>
            <person name="Retallack H."/>
        </authorList>
    </citation>
    <scope>NUCLEOTIDE SEQUENCE</scope>
    <source>
        <strain evidence="6">CMS001_012_ALCO</strain>
    </source>
</reference>
<accession>A0A894KCN3</accession>
<dbReference type="GO" id="GO:0003968">
    <property type="term" value="F:RNA-directed RNA polymerase activity"/>
    <property type="evidence" value="ECO:0007669"/>
    <property type="project" value="UniProtKB-KW"/>
</dbReference>
<dbReference type="InterPro" id="IPR043502">
    <property type="entry name" value="DNA/RNA_pol_sf"/>
</dbReference>
<evidence type="ECO:0000256" key="1">
    <source>
        <dbReference type="ARBA" id="ARBA00022679"/>
    </source>
</evidence>
<dbReference type="SUPFAM" id="SSF56672">
    <property type="entry name" value="DNA/RNA polymerases"/>
    <property type="match status" value="1"/>
</dbReference>
<evidence type="ECO:0000256" key="4">
    <source>
        <dbReference type="ARBA" id="ARBA00048744"/>
    </source>
</evidence>
<keyword evidence="3 5" id="KW-0547">Nucleotide-binding</keyword>
<dbReference type="InterPro" id="IPR001795">
    <property type="entry name" value="RNA-dir_pol_luteovirus"/>
</dbReference>
<dbReference type="Pfam" id="PF02123">
    <property type="entry name" value="RdRP_4"/>
    <property type="match status" value="1"/>
</dbReference>
<evidence type="ECO:0000256" key="2">
    <source>
        <dbReference type="ARBA" id="ARBA00022695"/>
    </source>
</evidence>
<evidence type="ECO:0000313" key="6">
    <source>
        <dbReference type="EMBL" id="QRW41699.1"/>
    </source>
</evidence>
<protein>
    <recommendedName>
        <fullName evidence="5">RNA-directed RNA polymerase</fullName>
        <ecNumber evidence="5">2.7.7.48</ecNumber>
    </recommendedName>
</protein>
<keyword evidence="2 5" id="KW-0548">Nucleotidyltransferase</keyword>
<name>A0A894KCN3_9VIRU</name>
<keyword evidence="5" id="KW-0693">Viral RNA replication</keyword>
<dbReference type="GO" id="GO:0000166">
    <property type="term" value="F:nucleotide binding"/>
    <property type="evidence" value="ECO:0007669"/>
    <property type="project" value="UniProtKB-KW"/>
</dbReference>
<evidence type="ECO:0000256" key="3">
    <source>
        <dbReference type="ARBA" id="ARBA00022741"/>
    </source>
</evidence>
<dbReference type="EC" id="2.7.7.48" evidence="5"/>
<dbReference type="GO" id="GO:0006351">
    <property type="term" value="P:DNA-templated transcription"/>
    <property type="evidence" value="ECO:0007669"/>
    <property type="project" value="InterPro"/>
</dbReference>